<keyword evidence="3" id="KW-1185">Reference proteome</keyword>
<accession>A0AA36N0U6</accession>
<organism evidence="2 3">
    <name type="scientific">Effrenium voratum</name>
    <dbReference type="NCBI Taxonomy" id="2562239"/>
    <lineage>
        <taxon>Eukaryota</taxon>
        <taxon>Sar</taxon>
        <taxon>Alveolata</taxon>
        <taxon>Dinophyceae</taxon>
        <taxon>Suessiales</taxon>
        <taxon>Symbiodiniaceae</taxon>
        <taxon>Effrenium</taxon>
    </lineage>
</organism>
<gene>
    <name evidence="2" type="ORF">EVOR1521_LOCUS13901</name>
</gene>
<sequence length="112" mass="13525">MSLRLCARLPRTALCAPARVALRSFSAKTEEKKVPPETPEQVTRKLQEQRDYWEEKKKERSKVNIFFSRWGGILFFGFWCLVAWLGKKWGDYEMYLVERELEKPRRRRRAEE</sequence>
<keyword evidence="1" id="KW-1133">Transmembrane helix</keyword>
<keyword evidence="1" id="KW-0812">Transmembrane</keyword>
<comment type="caution">
    <text evidence="2">The sequence shown here is derived from an EMBL/GenBank/DDBJ whole genome shotgun (WGS) entry which is preliminary data.</text>
</comment>
<feature type="transmembrane region" description="Helical" evidence="1">
    <location>
        <begin position="66"/>
        <end position="86"/>
    </location>
</feature>
<dbReference type="Proteomes" id="UP001178507">
    <property type="component" value="Unassembled WGS sequence"/>
</dbReference>
<evidence type="ECO:0000256" key="1">
    <source>
        <dbReference type="SAM" id="Phobius"/>
    </source>
</evidence>
<dbReference type="AlphaFoldDB" id="A0AA36N0U6"/>
<proteinExistence type="predicted"/>
<keyword evidence="1" id="KW-0472">Membrane</keyword>
<protein>
    <submittedName>
        <fullName evidence="2">Uncharacterized protein</fullName>
    </submittedName>
</protein>
<evidence type="ECO:0000313" key="3">
    <source>
        <dbReference type="Proteomes" id="UP001178507"/>
    </source>
</evidence>
<reference evidence="2" key="1">
    <citation type="submission" date="2023-08" db="EMBL/GenBank/DDBJ databases">
        <authorList>
            <person name="Chen Y."/>
            <person name="Shah S."/>
            <person name="Dougan E. K."/>
            <person name="Thang M."/>
            <person name="Chan C."/>
        </authorList>
    </citation>
    <scope>NUCLEOTIDE SEQUENCE</scope>
</reference>
<evidence type="ECO:0000313" key="2">
    <source>
        <dbReference type="EMBL" id="CAJ1387927.1"/>
    </source>
</evidence>
<name>A0AA36N0U6_9DINO</name>
<dbReference type="EMBL" id="CAUJNA010001602">
    <property type="protein sequence ID" value="CAJ1387927.1"/>
    <property type="molecule type" value="Genomic_DNA"/>
</dbReference>